<feature type="domain" description="Minor capsid protein P11 C-terminal conserved region" evidence="3">
    <location>
        <begin position="140"/>
        <end position="221"/>
    </location>
</feature>
<dbReference type="EMBL" id="MN740929">
    <property type="protein sequence ID" value="QHU18392.1"/>
    <property type="molecule type" value="Genomic_DNA"/>
</dbReference>
<reference evidence="4" key="1">
    <citation type="journal article" date="2020" name="Nature">
        <title>Giant virus diversity and host interactions through global metagenomics.</title>
        <authorList>
            <person name="Schulz F."/>
            <person name="Roux S."/>
            <person name="Paez-Espino D."/>
            <person name="Jungbluth S."/>
            <person name="Walsh D.A."/>
            <person name="Denef V.J."/>
            <person name="McMahon K.D."/>
            <person name="Konstantinidis K.T."/>
            <person name="Eloe-Fadrosh E.A."/>
            <person name="Kyrpides N.C."/>
            <person name="Woyke T."/>
        </authorList>
    </citation>
    <scope>NUCLEOTIDE SEQUENCE</scope>
    <source>
        <strain evidence="4">GVMAG-S-3300013006-138</strain>
    </source>
</reference>
<dbReference type="Pfam" id="PF23983">
    <property type="entry name" value="P11_C"/>
    <property type="match status" value="1"/>
</dbReference>
<keyword evidence="2" id="KW-0812">Transmembrane</keyword>
<evidence type="ECO:0000256" key="1">
    <source>
        <dbReference type="SAM" id="MobiDB-lite"/>
    </source>
</evidence>
<proteinExistence type="predicted"/>
<feature type="region of interest" description="Disordered" evidence="1">
    <location>
        <begin position="78"/>
        <end position="149"/>
    </location>
</feature>
<evidence type="ECO:0000256" key="2">
    <source>
        <dbReference type="SAM" id="Phobius"/>
    </source>
</evidence>
<accession>A0A6C0KK39</accession>
<organism evidence="4">
    <name type="scientific">viral metagenome</name>
    <dbReference type="NCBI Taxonomy" id="1070528"/>
    <lineage>
        <taxon>unclassified sequences</taxon>
        <taxon>metagenomes</taxon>
        <taxon>organismal metagenomes</taxon>
    </lineage>
</organism>
<keyword evidence="2" id="KW-0472">Membrane</keyword>
<protein>
    <recommendedName>
        <fullName evidence="3">Minor capsid protein P11 C-terminal conserved region domain-containing protein</fullName>
    </recommendedName>
</protein>
<name>A0A6C0KK39_9ZZZZ</name>
<evidence type="ECO:0000259" key="3">
    <source>
        <dbReference type="Pfam" id="PF23983"/>
    </source>
</evidence>
<keyword evidence="2" id="KW-1133">Transmembrane helix</keyword>
<evidence type="ECO:0000313" key="4">
    <source>
        <dbReference type="EMBL" id="QHU18392.1"/>
    </source>
</evidence>
<sequence length="224" mass="23837">MTMNRIRKILLATISEEEMASTDVRSIVLTFLLIALVLGAIYLVDPTFFGLLGGRYEGFDSTMGADANYKAMMTNDTPGPTQKKAVVTNPNSAGGDSTVGRAEPTDASGGEGFADLQDVTGPAAFDSAQGPAGCYPRDQLTPSELLPKDPNSVWAQQNPMGTGSLKGKNFLSAGALIGVNTVGQSLRNANYQLRSEPPNPQVPVSVFYNSTIEPDTNRRDMEIN</sequence>
<feature type="transmembrane region" description="Helical" evidence="2">
    <location>
        <begin position="27"/>
        <end position="44"/>
    </location>
</feature>
<dbReference type="InterPro" id="IPR055730">
    <property type="entry name" value="P11_C"/>
</dbReference>
<dbReference type="AlphaFoldDB" id="A0A6C0KK39"/>